<dbReference type="EMBL" id="CP019343">
    <property type="protein sequence ID" value="ARN74158.1"/>
    <property type="molecule type" value="Genomic_DNA"/>
</dbReference>
<dbReference type="SUPFAM" id="SSF51735">
    <property type="entry name" value="NAD(P)-binding Rossmann-fold domains"/>
    <property type="match status" value="1"/>
</dbReference>
<dbReference type="Proteomes" id="UP000193450">
    <property type="component" value="Chromosome"/>
</dbReference>
<dbReference type="Gene3D" id="3.40.50.720">
    <property type="entry name" value="NAD(P)-binding Rossmann-like Domain"/>
    <property type="match status" value="1"/>
</dbReference>
<sequence>MTNTLIVGCGDIGIPLGQALAAEGHRVWGLRRSGQLPQPLVTLNADVTDMASLSCLAALNFDYIVVTLTPGEFSDQRYQAVYVTGLTNIMGALTAPAGIKRLFFISSTSVYHQGDSQWVDESSATAPTTFSGKRLLEAEQVVAASGIHYSIIRFAGIYGPGRRRLIEQVKAGQGCPASPPLYTNRIHRDDCVGFLAHLIMMDRAGQPLENCYIGVDNEPVTMWDVKNWLAEQLTIDPGSLDNSGVTRRSSKRCSNARLLATGYRLRYSGYQRGYGELLAEES</sequence>
<dbReference type="InterPro" id="IPR016040">
    <property type="entry name" value="NAD(P)-bd_dom"/>
</dbReference>
<dbReference type="OrthoDB" id="9808276at2"/>
<dbReference type="STRING" id="716816.BST96_08520"/>
<dbReference type="RefSeq" id="WP_085758292.1">
    <property type="nucleotide sequence ID" value="NZ_CP019343.1"/>
</dbReference>
<dbReference type="InterPro" id="IPR036291">
    <property type="entry name" value="NAD(P)-bd_dom_sf"/>
</dbReference>
<feature type="domain" description="NAD(P)-binding" evidence="1">
    <location>
        <begin position="10"/>
        <end position="161"/>
    </location>
</feature>
<dbReference type="CDD" id="cd05266">
    <property type="entry name" value="SDR_a4"/>
    <property type="match status" value="1"/>
</dbReference>
<evidence type="ECO:0000313" key="3">
    <source>
        <dbReference type="Proteomes" id="UP000193450"/>
    </source>
</evidence>
<protein>
    <recommendedName>
        <fullName evidence="1">NAD(P)-binding domain-containing protein</fullName>
    </recommendedName>
</protein>
<dbReference type="KEGG" id="osg:BST96_08520"/>
<evidence type="ECO:0000259" key="1">
    <source>
        <dbReference type="Pfam" id="PF13460"/>
    </source>
</evidence>
<gene>
    <name evidence="2" type="ORF">BST96_08520</name>
</gene>
<dbReference type="GO" id="GO:0004029">
    <property type="term" value="F:aldehyde dehydrogenase (NAD+) activity"/>
    <property type="evidence" value="ECO:0007669"/>
    <property type="project" value="TreeGrafter"/>
</dbReference>
<dbReference type="Pfam" id="PF13460">
    <property type="entry name" value="NAD_binding_10"/>
    <property type="match status" value="1"/>
</dbReference>
<accession>A0A1X9N7W3</accession>
<dbReference type="GO" id="GO:0005737">
    <property type="term" value="C:cytoplasm"/>
    <property type="evidence" value="ECO:0007669"/>
    <property type="project" value="TreeGrafter"/>
</dbReference>
<dbReference type="AlphaFoldDB" id="A0A1X9N7W3"/>
<evidence type="ECO:0000313" key="2">
    <source>
        <dbReference type="EMBL" id="ARN74158.1"/>
    </source>
</evidence>
<proteinExistence type="predicted"/>
<reference evidence="2 3" key="1">
    <citation type="submission" date="2016-11" db="EMBL/GenBank/DDBJ databases">
        <title>Trade-off between light-utilization and light-protection in marine flavobacteria.</title>
        <authorList>
            <person name="Kumagai Y."/>
        </authorList>
    </citation>
    <scope>NUCLEOTIDE SEQUENCE [LARGE SCALE GENOMIC DNA]</scope>
    <source>
        <strain evidence="2 3">NBRC 107125</strain>
    </source>
</reference>
<organism evidence="2 3">
    <name type="scientific">Oceanicoccus sagamiensis</name>
    <dbReference type="NCBI Taxonomy" id="716816"/>
    <lineage>
        <taxon>Bacteria</taxon>
        <taxon>Pseudomonadati</taxon>
        <taxon>Pseudomonadota</taxon>
        <taxon>Gammaproteobacteria</taxon>
        <taxon>Cellvibrionales</taxon>
        <taxon>Spongiibacteraceae</taxon>
        <taxon>Oceanicoccus</taxon>
    </lineage>
</organism>
<dbReference type="PANTHER" id="PTHR48079:SF6">
    <property type="entry name" value="NAD(P)-BINDING DOMAIN-CONTAINING PROTEIN-RELATED"/>
    <property type="match status" value="1"/>
</dbReference>
<dbReference type="PANTHER" id="PTHR48079">
    <property type="entry name" value="PROTEIN YEEZ"/>
    <property type="match status" value="1"/>
</dbReference>
<dbReference type="InterPro" id="IPR051783">
    <property type="entry name" value="NAD(P)-dependent_oxidoreduct"/>
</dbReference>
<keyword evidence="3" id="KW-1185">Reference proteome</keyword>
<name>A0A1X9N7W3_9GAMM</name>